<keyword evidence="6 8" id="KW-1133">Transmembrane helix</keyword>
<dbReference type="RefSeq" id="WP_231612560.1">
    <property type="nucleotide sequence ID" value="NZ_SJPT01000010.1"/>
</dbReference>
<evidence type="ECO:0000256" key="6">
    <source>
        <dbReference type="ARBA" id="ARBA00022989"/>
    </source>
</evidence>
<comment type="subcellular location">
    <subcellularLocation>
        <location evidence="1">Cell membrane</location>
        <topology evidence="1">Multi-pass membrane protein</topology>
    </subcellularLocation>
</comment>
<feature type="domain" description="EamA" evidence="9">
    <location>
        <begin position="18"/>
        <end position="159"/>
    </location>
</feature>
<gene>
    <name evidence="10" type="ORF">Pla52o_48490</name>
</gene>
<evidence type="ECO:0000313" key="10">
    <source>
        <dbReference type="EMBL" id="TWU17634.1"/>
    </source>
</evidence>
<feature type="transmembrane region" description="Helical" evidence="8">
    <location>
        <begin position="143"/>
        <end position="161"/>
    </location>
</feature>
<feature type="transmembrane region" description="Helical" evidence="8">
    <location>
        <begin position="119"/>
        <end position="136"/>
    </location>
</feature>
<dbReference type="InterPro" id="IPR037185">
    <property type="entry name" value="EmrE-like"/>
</dbReference>
<dbReference type="Proteomes" id="UP000316304">
    <property type="component" value="Unassembled WGS sequence"/>
</dbReference>
<organism evidence="10 11">
    <name type="scientific">Novipirellula galeiformis</name>
    <dbReference type="NCBI Taxonomy" id="2528004"/>
    <lineage>
        <taxon>Bacteria</taxon>
        <taxon>Pseudomonadati</taxon>
        <taxon>Planctomycetota</taxon>
        <taxon>Planctomycetia</taxon>
        <taxon>Pirellulales</taxon>
        <taxon>Pirellulaceae</taxon>
        <taxon>Novipirellula</taxon>
    </lineage>
</organism>
<evidence type="ECO:0000256" key="4">
    <source>
        <dbReference type="ARBA" id="ARBA00022475"/>
    </source>
</evidence>
<evidence type="ECO:0000256" key="7">
    <source>
        <dbReference type="ARBA" id="ARBA00023136"/>
    </source>
</evidence>
<evidence type="ECO:0000313" key="11">
    <source>
        <dbReference type="Proteomes" id="UP000316304"/>
    </source>
</evidence>
<evidence type="ECO:0000259" key="9">
    <source>
        <dbReference type="Pfam" id="PF00892"/>
    </source>
</evidence>
<protein>
    <submittedName>
        <fullName evidence="10">EamA-like transporter family protein</fullName>
    </submittedName>
</protein>
<keyword evidence="4" id="KW-1003">Cell membrane</keyword>
<name>A0A5C6C303_9BACT</name>
<dbReference type="GO" id="GO:0005886">
    <property type="term" value="C:plasma membrane"/>
    <property type="evidence" value="ECO:0007669"/>
    <property type="project" value="UniProtKB-SubCell"/>
</dbReference>
<feature type="transmembrane region" description="Helical" evidence="8">
    <location>
        <begin position="259"/>
        <end position="277"/>
    </location>
</feature>
<keyword evidence="5 8" id="KW-0812">Transmembrane</keyword>
<evidence type="ECO:0000256" key="3">
    <source>
        <dbReference type="ARBA" id="ARBA00022448"/>
    </source>
</evidence>
<keyword evidence="7 8" id="KW-0472">Membrane</keyword>
<dbReference type="Pfam" id="PF00892">
    <property type="entry name" value="EamA"/>
    <property type="match status" value="1"/>
</dbReference>
<evidence type="ECO:0000256" key="2">
    <source>
        <dbReference type="ARBA" id="ARBA00007362"/>
    </source>
</evidence>
<sequence>MNAPVASTASSTFDLRFGFGCAIAAHTLWGLFPIFWRQLNHIDAMELVWHRVLWSFVLLTIIIPLLLRKGNLGGFREFANALGNPRVWAIYSLAAGLIAINWFTFIWAVNNHRVLEASLGYYINPLLNVTLGVLVLGERLGRIQWCAVMVAAVGVLVMSIAGGGVPWISLTMASSFAFYALIKAKAGLPAVLGLWFEMAVLFLPALFFISSKVMVGESALDGSPLTVKAMLVSAGLVTISPLLLFAAAVRRVSLSTIGILQYIGPTLQFVVGAFVFGEALDQWRIIGFAFVWAGLVIYLLSPTIRRRFGPHPVPCTSN</sequence>
<comment type="caution">
    <text evidence="10">The sequence shown here is derived from an EMBL/GenBank/DDBJ whole genome shotgun (WGS) entry which is preliminary data.</text>
</comment>
<evidence type="ECO:0000256" key="8">
    <source>
        <dbReference type="SAM" id="Phobius"/>
    </source>
</evidence>
<dbReference type="SUPFAM" id="SSF103481">
    <property type="entry name" value="Multidrug resistance efflux transporter EmrE"/>
    <property type="match status" value="2"/>
</dbReference>
<dbReference type="InterPro" id="IPR004626">
    <property type="entry name" value="RarD"/>
</dbReference>
<feature type="transmembrane region" description="Helical" evidence="8">
    <location>
        <begin position="283"/>
        <end position="301"/>
    </location>
</feature>
<feature type="transmembrane region" description="Helical" evidence="8">
    <location>
        <begin position="191"/>
        <end position="209"/>
    </location>
</feature>
<feature type="transmembrane region" description="Helical" evidence="8">
    <location>
        <begin position="48"/>
        <end position="67"/>
    </location>
</feature>
<evidence type="ECO:0000256" key="5">
    <source>
        <dbReference type="ARBA" id="ARBA00022692"/>
    </source>
</evidence>
<dbReference type="EMBL" id="SJPT01000010">
    <property type="protein sequence ID" value="TWU17634.1"/>
    <property type="molecule type" value="Genomic_DNA"/>
</dbReference>
<reference evidence="10 11" key="1">
    <citation type="submission" date="2019-02" db="EMBL/GenBank/DDBJ databases">
        <title>Deep-cultivation of Planctomycetes and their phenomic and genomic characterization uncovers novel biology.</title>
        <authorList>
            <person name="Wiegand S."/>
            <person name="Jogler M."/>
            <person name="Boedeker C."/>
            <person name="Pinto D."/>
            <person name="Vollmers J."/>
            <person name="Rivas-Marin E."/>
            <person name="Kohn T."/>
            <person name="Peeters S.H."/>
            <person name="Heuer A."/>
            <person name="Rast P."/>
            <person name="Oberbeckmann S."/>
            <person name="Bunk B."/>
            <person name="Jeske O."/>
            <person name="Meyerdierks A."/>
            <person name="Storesund J.E."/>
            <person name="Kallscheuer N."/>
            <person name="Luecker S."/>
            <person name="Lage O.M."/>
            <person name="Pohl T."/>
            <person name="Merkel B.J."/>
            <person name="Hornburger P."/>
            <person name="Mueller R.-W."/>
            <person name="Bruemmer F."/>
            <person name="Labrenz M."/>
            <person name="Spormann A.M."/>
            <person name="Op Den Camp H."/>
            <person name="Overmann J."/>
            <person name="Amann R."/>
            <person name="Jetten M.S.M."/>
            <person name="Mascher T."/>
            <person name="Medema M.H."/>
            <person name="Devos D.P."/>
            <person name="Kaster A.-K."/>
            <person name="Ovreas L."/>
            <person name="Rohde M."/>
            <person name="Galperin M.Y."/>
            <person name="Jogler C."/>
        </authorList>
    </citation>
    <scope>NUCLEOTIDE SEQUENCE [LARGE SCALE GENOMIC DNA]</scope>
    <source>
        <strain evidence="10 11">Pla52o</strain>
    </source>
</reference>
<keyword evidence="11" id="KW-1185">Reference proteome</keyword>
<feature type="transmembrane region" description="Helical" evidence="8">
    <location>
        <begin position="229"/>
        <end position="247"/>
    </location>
</feature>
<evidence type="ECO:0000256" key="1">
    <source>
        <dbReference type="ARBA" id="ARBA00004651"/>
    </source>
</evidence>
<feature type="transmembrane region" description="Helical" evidence="8">
    <location>
        <begin position="88"/>
        <end position="107"/>
    </location>
</feature>
<dbReference type="InterPro" id="IPR000620">
    <property type="entry name" value="EamA_dom"/>
</dbReference>
<proteinExistence type="inferred from homology"/>
<dbReference type="NCBIfam" id="TIGR00688">
    <property type="entry name" value="rarD"/>
    <property type="match status" value="1"/>
</dbReference>
<dbReference type="PANTHER" id="PTHR22911">
    <property type="entry name" value="ACYL-MALONYL CONDENSING ENZYME-RELATED"/>
    <property type="match status" value="1"/>
</dbReference>
<comment type="similarity">
    <text evidence="2">Belongs to the EamA transporter family.</text>
</comment>
<accession>A0A5C6C303</accession>
<dbReference type="AlphaFoldDB" id="A0A5C6C303"/>
<feature type="transmembrane region" description="Helical" evidence="8">
    <location>
        <begin position="17"/>
        <end position="36"/>
    </location>
</feature>
<keyword evidence="3" id="KW-0813">Transport</keyword>
<dbReference type="PANTHER" id="PTHR22911:SF137">
    <property type="entry name" value="SOLUTE CARRIER FAMILY 35 MEMBER G2-RELATED"/>
    <property type="match status" value="1"/>
</dbReference>